<organism evidence="2 3">
    <name type="scientific">Sorghum bicolor</name>
    <name type="common">Sorghum</name>
    <name type="synonym">Sorghum vulgare</name>
    <dbReference type="NCBI Taxonomy" id="4558"/>
    <lineage>
        <taxon>Eukaryota</taxon>
        <taxon>Viridiplantae</taxon>
        <taxon>Streptophyta</taxon>
        <taxon>Embryophyta</taxon>
        <taxon>Tracheophyta</taxon>
        <taxon>Spermatophyta</taxon>
        <taxon>Magnoliopsida</taxon>
        <taxon>Liliopsida</taxon>
        <taxon>Poales</taxon>
        <taxon>Poaceae</taxon>
        <taxon>PACMAD clade</taxon>
        <taxon>Panicoideae</taxon>
        <taxon>Andropogonodae</taxon>
        <taxon>Andropogoneae</taxon>
        <taxon>Sorghinae</taxon>
        <taxon>Sorghum</taxon>
    </lineage>
</organism>
<sequence>MHSSVFSLPKTIQRPKRTKQYFFHVDRGRQQHRRSSVGPSRSNPAAVRRPPLAGRPRRRPPLAEQPRRRTPSRRPSPPPSASRRATPPPSLPRGATPPPPVRPQQGVALSHLDAPLKVRSRLPLCLPLPASSADG</sequence>
<reference evidence="2 3" key="1">
    <citation type="journal article" date="2009" name="Nature">
        <title>The Sorghum bicolor genome and the diversification of grasses.</title>
        <authorList>
            <person name="Paterson A.H."/>
            <person name="Bowers J.E."/>
            <person name="Bruggmann R."/>
            <person name="Dubchak I."/>
            <person name="Grimwood J."/>
            <person name="Gundlach H."/>
            <person name="Haberer G."/>
            <person name="Hellsten U."/>
            <person name="Mitros T."/>
            <person name="Poliakov A."/>
            <person name="Schmutz J."/>
            <person name="Spannagl M."/>
            <person name="Tang H."/>
            <person name="Wang X."/>
            <person name="Wicker T."/>
            <person name="Bharti A.K."/>
            <person name="Chapman J."/>
            <person name="Feltus F.A."/>
            <person name="Gowik U."/>
            <person name="Grigoriev I.V."/>
            <person name="Lyons E."/>
            <person name="Maher C.A."/>
            <person name="Martis M."/>
            <person name="Narechania A."/>
            <person name="Otillar R.P."/>
            <person name="Penning B.W."/>
            <person name="Salamov A.A."/>
            <person name="Wang Y."/>
            <person name="Zhang L."/>
            <person name="Carpita N.C."/>
            <person name="Freeling M."/>
            <person name="Gingle A.R."/>
            <person name="Hash C.T."/>
            <person name="Keller B."/>
            <person name="Klein P."/>
            <person name="Kresovich S."/>
            <person name="McCann M.C."/>
            <person name="Ming R."/>
            <person name="Peterson D.G."/>
            <person name="Mehboob-ur-Rahman"/>
            <person name="Ware D."/>
            <person name="Westhoff P."/>
            <person name="Mayer K.F."/>
            <person name="Messing J."/>
            <person name="Rokhsar D.S."/>
        </authorList>
    </citation>
    <scope>NUCLEOTIDE SEQUENCE [LARGE SCALE GENOMIC DNA]</scope>
    <source>
        <strain evidence="3">cv. BTx623</strain>
    </source>
</reference>
<feature type="compositionally biased region" description="Pro residues" evidence="1">
    <location>
        <begin position="74"/>
        <end position="102"/>
    </location>
</feature>
<reference evidence="3" key="2">
    <citation type="journal article" date="2018" name="Plant J.">
        <title>The Sorghum bicolor reference genome: improved assembly, gene annotations, a transcriptome atlas, and signatures of genome organization.</title>
        <authorList>
            <person name="McCormick R.F."/>
            <person name="Truong S.K."/>
            <person name="Sreedasyam A."/>
            <person name="Jenkins J."/>
            <person name="Shu S."/>
            <person name="Sims D."/>
            <person name="Kennedy M."/>
            <person name="Amirebrahimi M."/>
            <person name="Weers B.D."/>
            <person name="McKinley B."/>
            <person name="Mattison A."/>
            <person name="Morishige D.T."/>
            <person name="Grimwood J."/>
            <person name="Schmutz J."/>
            <person name="Mullet J.E."/>
        </authorList>
    </citation>
    <scope>NUCLEOTIDE SEQUENCE [LARGE SCALE GENOMIC DNA]</scope>
    <source>
        <strain evidence="3">cv. BTx623</strain>
    </source>
</reference>
<evidence type="ECO:0000313" key="3">
    <source>
        <dbReference type="Proteomes" id="UP000000768"/>
    </source>
</evidence>
<dbReference type="InParanoid" id="A0A1Z5R5F1"/>
<feature type="region of interest" description="Disordered" evidence="1">
    <location>
        <begin position="1"/>
        <end position="114"/>
    </location>
</feature>
<evidence type="ECO:0000313" key="2">
    <source>
        <dbReference type="EMBL" id="OQU78993.1"/>
    </source>
</evidence>
<feature type="compositionally biased region" description="Low complexity" evidence="1">
    <location>
        <begin position="44"/>
        <end position="54"/>
    </location>
</feature>
<accession>A0A1Z5R5F1</accession>
<dbReference type="AlphaFoldDB" id="A0A1Z5R5F1"/>
<proteinExistence type="predicted"/>
<protein>
    <submittedName>
        <fullName evidence="2">Uncharacterized protein</fullName>
    </submittedName>
</protein>
<evidence type="ECO:0000256" key="1">
    <source>
        <dbReference type="SAM" id="MobiDB-lite"/>
    </source>
</evidence>
<dbReference type="Gramene" id="OQU78993">
    <property type="protein sequence ID" value="OQU78993"/>
    <property type="gene ID" value="SORBI_3008G085350"/>
</dbReference>
<dbReference type="Proteomes" id="UP000000768">
    <property type="component" value="Chromosome 8"/>
</dbReference>
<dbReference type="EMBL" id="CM000767">
    <property type="protein sequence ID" value="OQU78993.1"/>
    <property type="molecule type" value="Genomic_DNA"/>
</dbReference>
<keyword evidence="3" id="KW-1185">Reference proteome</keyword>
<gene>
    <name evidence="2" type="ORF">SORBI_3008G085350</name>
</gene>
<name>A0A1Z5R5F1_SORBI</name>